<sequence>MSSWLGHELLEVPDTPDRLATQNDGRLSRVGGARPRGSVCFRDRRDNENRRRRDQDQTNWRNVTSGSSYDCPSLLETSSRGMQYKSRKDTYAQDEDQGHVISGSTASSSETCRQRHFCPQTIGLPRPSFVEACNKMSGEDKNVGTPNIDELSFSAQEEFKRNGKETISGDAIPTPLQKRRKMLVRNGRISPNAISNDAAKSNRGVKRLQEASESSKGSAMNEPSADADSSNNVNQVVQPDGKCLPSASEQYDKRKGKEIAIVDMVENGSDSSVQLVRSRKRLRSSLLSSKEANRLSVCNNSTSPRPNGSAGLLSEVRSQTCRNDVTHYRSRDNASEENIQSTSDILGCSRIHQNEGQSSRIDKTKGCSPFLFLEGDEGNYSEADSPEVIFLRSSRPSRRNISSASITSNVVSESSCDVVEAANHNPIDVDSLESPIHDSINMDASNGEVDARVRQIEQDEILARQLQEEFAGEVLEEGLQEYDPVLHAAVQRETREHTAASYSESGSLFPGLHASFGIGARRREPTRSLRIRPSMAAIQFGVPTAAAIRRRAPVSGLMGRSRGRSIRDRTFQFPRYMNLEMRVDMLEAMERVAESHVTHQLLAGVQRDFNEDDYEMLLSLDDNNDNHRGASERHIDRLPVTTVKNDVGDEVCSICLEMPKSGEIIRHLLCMHKFHKECIDPWLMRQASCPICKQSI</sequence>
<evidence type="ECO:0000313" key="7">
    <source>
        <dbReference type="EMBL" id="JAG96900.1"/>
    </source>
</evidence>
<name>A0A0D6R4T2_ARACU</name>
<feature type="region of interest" description="Disordered" evidence="5">
    <location>
        <begin position="1"/>
        <end position="107"/>
    </location>
</feature>
<evidence type="ECO:0000256" key="2">
    <source>
        <dbReference type="ARBA" id="ARBA00022771"/>
    </source>
</evidence>
<dbReference type="GO" id="GO:0008270">
    <property type="term" value="F:zinc ion binding"/>
    <property type="evidence" value="ECO:0007669"/>
    <property type="project" value="UniProtKB-KW"/>
</dbReference>
<dbReference type="InterPro" id="IPR001841">
    <property type="entry name" value="Znf_RING"/>
</dbReference>
<keyword evidence="3" id="KW-0862">Zinc</keyword>
<dbReference type="AlphaFoldDB" id="A0A0D6R4T2"/>
<evidence type="ECO:0000259" key="6">
    <source>
        <dbReference type="PROSITE" id="PS50089"/>
    </source>
</evidence>
<accession>A0A0D6R4T2</accession>
<feature type="compositionally biased region" description="Basic and acidic residues" evidence="5">
    <location>
        <begin position="41"/>
        <end position="56"/>
    </location>
</feature>
<proteinExistence type="predicted"/>
<reference evidence="7" key="1">
    <citation type="submission" date="2015-03" db="EMBL/GenBank/DDBJ databases">
        <title>A transcriptome of Araucaria cunninghamii, an australian fine timber species.</title>
        <authorList>
            <person name="Jing Yi C.J.Y."/>
            <person name="Yin San L.Y.S."/>
            <person name="Abdul Karim S.S."/>
            <person name="Wan Azmi N.N."/>
            <person name="Hercus R.R."/>
            <person name="Croft L.L."/>
        </authorList>
    </citation>
    <scope>NUCLEOTIDE SEQUENCE</scope>
    <source>
        <strain evidence="7">MI0301</strain>
        <tissue evidence="7">Leaf</tissue>
    </source>
</reference>
<dbReference type="PROSITE" id="PS50089">
    <property type="entry name" value="ZF_RING_2"/>
    <property type="match status" value="1"/>
</dbReference>
<dbReference type="InterPro" id="IPR013083">
    <property type="entry name" value="Znf_RING/FYVE/PHD"/>
</dbReference>
<evidence type="ECO:0000256" key="3">
    <source>
        <dbReference type="ARBA" id="ARBA00022833"/>
    </source>
</evidence>
<dbReference type="GO" id="GO:0061630">
    <property type="term" value="F:ubiquitin protein ligase activity"/>
    <property type="evidence" value="ECO:0007669"/>
    <property type="project" value="TreeGrafter"/>
</dbReference>
<dbReference type="Pfam" id="PF13639">
    <property type="entry name" value="zf-RING_2"/>
    <property type="match status" value="1"/>
</dbReference>
<dbReference type="CDD" id="cd16454">
    <property type="entry name" value="RING-H2_PA-TM-RING"/>
    <property type="match status" value="1"/>
</dbReference>
<dbReference type="PANTHER" id="PTHR45931">
    <property type="entry name" value="SI:CH211-59O9.10"/>
    <property type="match status" value="1"/>
</dbReference>
<feature type="compositionally biased region" description="Polar residues" evidence="5">
    <location>
        <begin position="227"/>
        <end position="237"/>
    </location>
</feature>
<dbReference type="GO" id="GO:0006511">
    <property type="term" value="P:ubiquitin-dependent protein catabolic process"/>
    <property type="evidence" value="ECO:0007669"/>
    <property type="project" value="TreeGrafter"/>
</dbReference>
<organism evidence="7">
    <name type="scientific">Araucaria cunninghamii</name>
    <name type="common">Hoop pine</name>
    <name type="synonym">Moreton Bay pine</name>
    <dbReference type="NCBI Taxonomy" id="56994"/>
    <lineage>
        <taxon>Eukaryota</taxon>
        <taxon>Viridiplantae</taxon>
        <taxon>Streptophyta</taxon>
        <taxon>Embryophyta</taxon>
        <taxon>Tracheophyta</taxon>
        <taxon>Spermatophyta</taxon>
        <taxon>Pinopsida</taxon>
        <taxon>Pinidae</taxon>
        <taxon>Conifers II</taxon>
        <taxon>Araucariales</taxon>
        <taxon>Araucariaceae</taxon>
        <taxon>Araucaria</taxon>
    </lineage>
</organism>
<dbReference type="EMBL" id="GCKF01035686">
    <property type="protein sequence ID" value="JAG96900.1"/>
    <property type="molecule type" value="Transcribed_RNA"/>
</dbReference>
<dbReference type="FunFam" id="3.30.40.10:FF:000594">
    <property type="entry name" value="RING/U-box superfamily protein"/>
    <property type="match status" value="1"/>
</dbReference>
<dbReference type="SMART" id="SM00184">
    <property type="entry name" value="RING"/>
    <property type="match status" value="1"/>
</dbReference>
<evidence type="ECO:0000256" key="1">
    <source>
        <dbReference type="ARBA" id="ARBA00022723"/>
    </source>
</evidence>
<dbReference type="InterPro" id="IPR051834">
    <property type="entry name" value="RING_finger_E3_ligase"/>
</dbReference>
<evidence type="ECO:0000256" key="4">
    <source>
        <dbReference type="PROSITE-ProRule" id="PRU00175"/>
    </source>
</evidence>
<keyword evidence="1" id="KW-0479">Metal-binding</keyword>
<dbReference type="SUPFAM" id="SSF57850">
    <property type="entry name" value="RING/U-box"/>
    <property type="match status" value="1"/>
</dbReference>
<protein>
    <recommendedName>
        <fullName evidence="6">RING-type domain-containing protein</fullName>
    </recommendedName>
</protein>
<feature type="compositionally biased region" description="Polar residues" evidence="5">
    <location>
        <begin position="63"/>
        <end position="81"/>
    </location>
</feature>
<dbReference type="Gene3D" id="3.30.40.10">
    <property type="entry name" value="Zinc/RING finger domain, C3HC4 (zinc finger)"/>
    <property type="match status" value="1"/>
</dbReference>
<feature type="region of interest" description="Disordered" evidence="5">
    <location>
        <begin position="186"/>
        <end position="252"/>
    </location>
</feature>
<keyword evidence="2 4" id="KW-0863">Zinc-finger</keyword>
<evidence type="ECO:0000256" key="5">
    <source>
        <dbReference type="SAM" id="MobiDB-lite"/>
    </source>
</evidence>
<feature type="domain" description="RING-type" evidence="6">
    <location>
        <begin position="652"/>
        <end position="693"/>
    </location>
</feature>
<dbReference type="PANTHER" id="PTHR45931:SF25">
    <property type="entry name" value="E3 UBIQUITIN-PROTEIN LIGASE RLIM-LIKE ISOFORM X1"/>
    <property type="match status" value="1"/>
</dbReference>
<dbReference type="GO" id="GO:0005634">
    <property type="term" value="C:nucleus"/>
    <property type="evidence" value="ECO:0007669"/>
    <property type="project" value="TreeGrafter"/>
</dbReference>